<organism evidence="2 3">
    <name type="scientific">Archangium violaceum Cb vi76</name>
    <dbReference type="NCBI Taxonomy" id="1406225"/>
    <lineage>
        <taxon>Bacteria</taxon>
        <taxon>Pseudomonadati</taxon>
        <taxon>Myxococcota</taxon>
        <taxon>Myxococcia</taxon>
        <taxon>Myxococcales</taxon>
        <taxon>Cystobacterineae</taxon>
        <taxon>Archangiaceae</taxon>
        <taxon>Archangium</taxon>
    </lineage>
</organism>
<proteinExistence type="predicted"/>
<dbReference type="EMBL" id="JPMI01000423">
    <property type="protein sequence ID" value="KFA86848.1"/>
    <property type="molecule type" value="Genomic_DNA"/>
</dbReference>
<evidence type="ECO:0000313" key="3">
    <source>
        <dbReference type="Proteomes" id="UP000028547"/>
    </source>
</evidence>
<dbReference type="RefSeq" id="WP_043414287.1">
    <property type="nucleotide sequence ID" value="NZ_JPMI01000423.1"/>
</dbReference>
<evidence type="ECO:0008006" key="4">
    <source>
        <dbReference type="Google" id="ProtNLM"/>
    </source>
</evidence>
<protein>
    <recommendedName>
        <fullName evidence="4">MlpA protein</fullName>
    </recommendedName>
</protein>
<dbReference type="Proteomes" id="UP000028547">
    <property type="component" value="Unassembled WGS sequence"/>
</dbReference>
<accession>A0A084SEG3</accession>
<reference evidence="2 3" key="1">
    <citation type="submission" date="2014-07" db="EMBL/GenBank/DDBJ databases">
        <title>Draft Genome Sequence of Gephyronic Acid Producer, Cystobacter violaceus Strain Cb vi76.</title>
        <authorList>
            <person name="Stevens D.C."/>
            <person name="Young J."/>
            <person name="Carmichael R."/>
            <person name="Tan J."/>
            <person name="Taylor R.E."/>
        </authorList>
    </citation>
    <scope>NUCLEOTIDE SEQUENCE [LARGE SCALE GENOMIC DNA]</scope>
    <source>
        <strain evidence="2 3">Cb vi76</strain>
    </source>
</reference>
<keyword evidence="1" id="KW-0732">Signal</keyword>
<evidence type="ECO:0000256" key="1">
    <source>
        <dbReference type="SAM" id="SignalP"/>
    </source>
</evidence>
<comment type="caution">
    <text evidence="2">The sequence shown here is derived from an EMBL/GenBank/DDBJ whole genome shotgun (WGS) entry which is preliminary data.</text>
</comment>
<sequence>MTLRLIGLGTGAVLLVSTLSACDPLQQDPQCVVARAVSDGSTGSFATSFTLAQGEDATASCAQLKPEVVGLQKYFSQDPNARDRDPNVKDRVGLRSQPWWLAMPAVVAAERPYVVDPDAPVQRHAVGDLTTDAPGPDNYCEVPQLDNPTRLELRSTVSGQPGLSLTYAWSNVRIYNTPDIPGTLFVADLTYTENGCEAQYKVKGIWPVVSCATNRKPDESKCDPKADPSVGRLRGSGINPNFDVKCDPDALICVLKEPSAAFP</sequence>
<name>A0A084SEG3_9BACT</name>
<feature type="signal peptide" evidence="1">
    <location>
        <begin position="1"/>
        <end position="21"/>
    </location>
</feature>
<feature type="chain" id="PRO_5001781206" description="MlpA protein" evidence="1">
    <location>
        <begin position="22"/>
        <end position="263"/>
    </location>
</feature>
<gene>
    <name evidence="2" type="ORF">Q664_51640</name>
</gene>
<dbReference type="AlphaFoldDB" id="A0A084SEG3"/>
<dbReference type="PROSITE" id="PS51257">
    <property type="entry name" value="PROKAR_LIPOPROTEIN"/>
    <property type="match status" value="1"/>
</dbReference>
<evidence type="ECO:0000313" key="2">
    <source>
        <dbReference type="EMBL" id="KFA86848.1"/>
    </source>
</evidence>